<gene>
    <name evidence="2" type="ORF">BURPS1710A_2648</name>
</gene>
<dbReference type="AlphaFoldDB" id="A0A0E1W6E2"/>
<proteinExistence type="predicted"/>
<feature type="region of interest" description="Disordered" evidence="1">
    <location>
        <begin position="1"/>
        <end position="32"/>
    </location>
</feature>
<name>A0A0E1W6E2_BURPE</name>
<evidence type="ECO:0000256" key="1">
    <source>
        <dbReference type="SAM" id="MobiDB-lite"/>
    </source>
</evidence>
<protein>
    <submittedName>
        <fullName evidence="2">Uncharacterized protein</fullName>
    </submittedName>
</protein>
<dbReference type="HOGENOM" id="CLU_1764577_0_0_4"/>
<feature type="compositionally biased region" description="Basic and acidic residues" evidence="1">
    <location>
        <begin position="1"/>
        <end position="10"/>
    </location>
</feature>
<dbReference type="EMBL" id="CM000832">
    <property type="protein sequence ID" value="EET07979.1"/>
    <property type="molecule type" value="Genomic_DNA"/>
</dbReference>
<sequence length="147" mass="15357">MASSRAEGRAAIRTAHARRTAERRGRARAARAGAESAAPCSIIMRFAANPARAARPQAVGLLTIRRPNRGTQRALCGGAPARPHAPRLAALGHAHDGRTTGATAATGATRARSRRDAAAFRVARGGHVSRAHRRFTASTACAAARRD</sequence>
<dbReference type="Proteomes" id="UP000001812">
    <property type="component" value="Chromosome I"/>
</dbReference>
<organism evidence="2">
    <name type="scientific">Burkholderia pseudomallei 1710a</name>
    <dbReference type="NCBI Taxonomy" id="320371"/>
    <lineage>
        <taxon>Bacteria</taxon>
        <taxon>Pseudomonadati</taxon>
        <taxon>Pseudomonadota</taxon>
        <taxon>Betaproteobacteria</taxon>
        <taxon>Burkholderiales</taxon>
        <taxon>Burkholderiaceae</taxon>
        <taxon>Burkholderia</taxon>
        <taxon>pseudomallei group</taxon>
    </lineage>
</organism>
<evidence type="ECO:0000313" key="2">
    <source>
        <dbReference type="EMBL" id="EET07979.1"/>
    </source>
</evidence>
<reference evidence="2" key="1">
    <citation type="submission" date="2009-05" db="EMBL/GenBank/DDBJ databases">
        <authorList>
            <person name="Harkins D.M."/>
            <person name="DeShazer D."/>
            <person name="Woods D.E."/>
            <person name="Brinkac L.M."/>
            <person name="Brown K.A."/>
            <person name="Hung G.C."/>
            <person name="Tuanyok A."/>
            <person name="Zhang B."/>
            <person name="Nierman W.C."/>
        </authorList>
    </citation>
    <scope>NUCLEOTIDE SEQUENCE [LARGE SCALE GENOMIC DNA]</scope>
    <source>
        <strain evidence="2">1710a</strain>
    </source>
</reference>
<accession>A0A0E1W6E2</accession>